<reference evidence="1 2" key="1">
    <citation type="submission" date="2019-10" db="EMBL/GenBank/DDBJ databases">
        <title>Assembly and Annotation for the nematode Trichostrongylus colubriformis.</title>
        <authorList>
            <person name="Martin J."/>
        </authorList>
    </citation>
    <scope>NUCLEOTIDE SEQUENCE [LARGE SCALE GENOMIC DNA]</scope>
    <source>
        <strain evidence="1">G859</strain>
        <tissue evidence="1">Whole worm</tissue>
    </source>
</reference>
<gene>
    <name evidence="1" type="ORF">GCK32_022706</name>
</gene>
<dbReference type="InterPro" id="IPR036291">
    <property type="entry name" value="NAD(P)-bd_dom_sf"/>
</dbReference>
<organism evidence="1 2">
    <name type="scientific">Trichostrongylus colubriformis</name>
    <name type="common">Black scour worm</name>
    <dbReference type="NCBI Taxonomy" id="6319"/>
    <lineage>
        <taxon>Eukaryota</taxon>
        <taxon>Metazoa</taxon>
        <taxon>Ecdysozoa</taxon>
        <taxon>Nematoda</taxon>
        <taxon>Chromadorea</taxon>
        <taxon>Rhabditida</taxon>
        <taxon>Rhabditina</taxon>
        <taxon>Rhabditomorpha</taxon>
        <taxon>Strongyloidea</taxon>
        <taxon>Trichostrongylidae</taxon>
        <taxon>Trichostrongylus</taxon>
    </lineage>
</organism>
<dbReference type="EMBL" id="WIXE01013586">
    <property type="protein sequence ID" value="KAK5974973.1"/>
    <property type="molecule type" value="Genomic_DNA"/>
</dbReference>
<evidence type="ECO:0000313" key="1">
    <source>
        <dbReference type="EMBL" id="KAK5974973.1"/>
    </source>
</evidence>
<name>A0AAN8ILF7_TRICO</name>
<evidence type="ECO:0000313" key="2">
    <source>
        <dbReference type="Proteomes" id="UP001331761"/>
    </source>
</evidence>
<protein>
    <submittedName>
        <fullName evidence="1">Uncharacterized protein</fullName>
    </submittedName>
</protein>
<comment type="caution">
    <text evidence="1">The sequence shown here is derived from an EMBL/GenBank/DDBJ whole genome shotgun (WGS) entry which is preliminary data.</text>
</comment>
<accession>A0AAN8ILF7</accession>
<sequence>MAPYSVMVTGANRGLGLGLVKEFLKNKEICQVIATARNPDNAK</sequence>
<dbReference type="Gene3D" id="3.40.50.720">
    <property type="entry name" value="NAD(P)-binding Rossmann-like Domain"/>
    <property type="match status" value="1"/>
</dbReference>
<dbReference type="Proteomes" id="UP001331761">
    <property type="component" value="Unassembled WGS sequence"/>
</dbReference>
<keyword evidence="2" id="KW-1185">Reference proteome</keyword>
<feature type="non-terminal residue" evidence="1">
    <location>
        <position position="43"/>
    </location>
</feature>
<dbReference type="SUPFAM" id="SSF51735">
    <property type="entry name" value="NAD(P)-binding Rossmann-fold domains"/>
    <property type="match status" value="1"/>
</dbReference>
<dbReference type="AlphaFoldDB" id="A0AAN8ILF7"/>
<proteinExistence type="predicted"/>